<comment type="caution">
    <text evidence="1">The sequence shown here is derived from an EMBL/GenBank/DDBJ whole genome shotgun (WGS) entry which is preliminary data.</text>
</comment>
<keyword evidence="2" id="KW-1185">Reference proteome</keyword>
<accession>A0ABT3HYM3</accession>
<evidence type="ECO:0000313" key="1">
    <source>
        <dbReference type="EMBL" id="MCW3168902.1"/>
    </source>
</evidence>
<evidence type="ECO:0008006" key="3">
    <source>
        <dbReference type="Google" id="ProtNLM"/>
    </source>
</evidence>
<evidence type="ECO:0000313" key="2">
    <source>
        <dbReference type="Proteomes" id="UP001163731"/>
    </source>
</evidence>
<organism evidence="1 2">
    <name type="scientific">Chryseobacterium kimseyorum</name>
    <dbReference type="NCBI Taxonomy" id="2984028"/>
    <lineage>
        <taxon>Bacteria</taxon>
        <taxon>Pseudomonadati</taxon>
        <taxon>Bacteroidota</taxon>
        <taxon>Flavobacteriia</taxon>
        <taxon>Flavobacteriales</taxon>
        <taxon>Weeksellaceae</taxon>
        <taxon>Chryseobacterium group</taxon>
        <taxon>Chryseobacterium</taxon>
    </lineage>
</organism>
<reference evidence="1" key="1">
    <citation type="submission" date="2022-10" db="EMBL/GenBank/DDBJ databases">
        <title>Chryseobacterium babae sp. nov. isolated from the gut of the beetle Oryctes rhinoceros, and Chryseobacterium kimseyorum sp. nov., isolated from a stick insect rearing cage.</title>
        <authorList>
            <person name="Shelomi M."/>
            <person name="Han C.-J."/>
            <person name="Chen W.-M."/>
            <person name="Chen H.-K."/>
            <person name="Liaw S.-J."/>
            <person name="Muhle E."/>
            <person name="Clermont D."/>
        </authorList>
    </citation>
    <scope>NUCLEOTIDE SEQUENCE</scope>
    <source>
        <strain evidence="1">09-1422</strain>
    </source>
</reference>
<name>A0ABT3HYM3_9FLAO</name>
<proteinExistence type="predicted"/>
<dbReference type="EMBL" id="JAPDHW010000006">
    <property type="protein sequence ID" value="MCW3168902.1"/>
    <property type="molecule type" value="Genomic_DNA"/>
</dbReference>
<sequence>MEIIVLNRQSLQDLAVQHTGSVFNAFSIALANDLSVSESVAPGTVLKLPDVSKNTDILNYYGAKKIKPATELQDLRPVEETRGIGWMKVGNTFKVL</sequence>
<gene>
    <name evidence="1" type="ORF">OMO38_10250</name>
</gene>
<dbReference type="Proteomes" id="UP001163731">
    <property type="component" value="Unassembled WGS sequence"/>
</dbReference>
<protein>
    <recommendedName>
        <fullName evidence="3">LysM domain-containing protein</fullName>
    </recommendedName>
</protein>
<dbReference type="RefSeq" id="WP_264750084.1">
    <property type="nucleotide sequence ID" value="NZ_JAPDHW010000006.1"/>
</dbReference>